<protein>
    <submittedName>
        <fullName evidence="1">MedDCM-OCT-S35-C69-cds3</fullName>
    </submittedName>
</protein>
<sequence>MTKQTYRFIILLLTGLLVLVITWGVTFSQNNSEELVLPNSLENIYPLPYDQVPQQASLEIDLPVGYQLTLIVDNYIIPQSEIQYVEATGVYIWRPGPNKTFEIWNPGKHIIRISWDTITGLPDFGEYEWEFTTY</sequence>
<reference evidence="1" key="1">
    <citation type="journal article" date="2013" name="Sci. Rep.">
        <title>Metagenomics uncovers a new group of low GC and ultra-small marine Actinobacteria.</title>
        <authorList>
            <person name="Ghai R."/>
            <person name="Mizuno C.M."/>
            <person name="Picazo A."/>
            <person name="Camacho A."/>
            <person name="Rodriguez-Valera F."/>
        </authorList>
    </citation>
    <scope>NUCLEOTIDE SEQUENCE</scope>
</reference>
<organism evidence="1">
    <name type="scientific">Candidatus Actinomarina minuta</name>
    <dbReference type="NCBI Taxonomy" id="1389454"/>
    <lineage>
        <taxon>Bacteria</taxon>
        <taxon>Bacillati</taxon>
        <taxon>Actinomycetota</taxon>
        <taxon>Actinomycetes</taxon>
        <taxon>Candidatus Actinomarinidae</taxon>
        <taxon>Candidatus Actinomarinales</taxon>
        <taxon>Candidatus Actinomarineae</taxon>
        <taxon>Candidatus Actinomarinaceae</taxon>
        <taxon>Candidatus Actinomarina</taxon>
    </lineage>
</organism>
<dbReference type="EMBL" id="KC811129">
    <property type="protein sequence ID" value="AGQ19325.1"/>
    <property type="molecule type" value="Genomic_DNA"/>
</dbReference>
<name>S5DR08_9ACTN</name>
<accession>S5DR08</accession>
<dbReference type="AlphaFoldDB" id="S5DR08"/>
<proteinExistence type="predicted"/>
<evidence type="ECO:0000313" key="1">
    <source>
        <dbReference type="EMBL" id="AGQ19325.1"/>
    </source>
</evidence>